<comment type="caution">
    <text evidence="3">The sequence shown here is derived from an EMBL/GenBank/DDBJ whole genome shotgun (WGS) entry which is preliminary data.</text>
</comment>
<gene>
    <name evidence="3" type="ORF">LJ725_07855</name>
</gene>
<dbReference type="InterPro" id="IPR050261">
    <property type="entry name" value="FrsA_esterase"/>
</dbReference>
<dbReference type="PANTHER" id="PTHR22946">
    <property type="entry name" value="DIENELACTONE HYDROLASE DOMAIN-CONTAINING PROTEIN-RELATED"/>
    <property type="match status" value="1"/>
</dbReference>
<accession>A0ABS8KS23</accession>
<dbReference type="Proteomes" id="UP001198862">
    <property type="component" value="Unassembled WGS sequence"/>
</dbReference>
<dbReference type="PANTHER" id="PTHR22946:SF9">
    <property type="entry name" value="POLYKETIDE TRANSFERASE AF380"/>
    <property type="match status" value="1"/>
</dbReference>
<evidence type="ECO:0000259" key="2">
    <source>
        <dbReference type="Pfam" id="PF02129"/>
    </source>
</evidence>
<protein>
    <submittedName>
        <fullName evidence="3">Prolyl oligopeptidase family serine peptidase</fullName>
    </submittedName>
</protein>
<name>A0ABS8KS23_9HYPH</name>
<evidence type="ECO:0000256" key="1">
    <source>
        <dbReference type="ARBA" id="ARBA00022801"/>
    </source>
</evidence>
<dbReference type="EMBL" id="JAJISD010000002">
    <property type="protein sequence ID" value="MCC8428873.1"/>
    <property type="molecule type" value="Genomic_DNA"/>
</dbReference>
<organism evidence="3 4">
    <name type="scientific">Reyranella aquatilis</name>
    <dbReference type="NCBI Taxonomy" id="2035356"/>
    <lineage>
        <taxon>Bacteria</taxon>
        <taxon>Pseudomonadati</taxon>
        <taxon>Pseudomonadota</taxon>
        <taxon>Alphaproteobacteria</taxon>
        <taxon>Hyphomicrobiales</taxon>
        <taxon>Reyranellaceae</taxon>
        <taxon>Reyranella</taxon>
    </lineage>
</organism>
<keyword evidence="1" id="KW-0378">Hydrolase</keyword>
<proteinExistence type="predicted"/>
<dbReference type="InterPro" id="IPR000383">
    <property type="entry name" value="Xaa-Pro-like_dom"/>
</dbReference>
<evidence type="ECO:0000313" key="4">
    <source>
        <dbReference type="Proteomes" id="UP001198862"/>
    </source>
</evidence>
<dbReference type="SUPFAM" id="SSF53474">
    <property type="entry name" value="alpha/beta-Hydrolases"/>
    <property type="match status" value="1"/>
</dbReference>
<dbReference type="RefSeq" id="WP_230550078.1">
    <property type="nucleotide sequence ID" value="NZ_JAJISD010000002.1"/>
</dbReference>
<dbReference type="Pfam" id="PF02129">
    <property type="entry name" value="Peptidase_S15"/>
    <property type="match status" value="1"/>
</dbReference>
<evidence type="ECO:0000313" key="3">
    <source>
        <dbReference type="EMBL" id="MCC8428873.1"/>
    </source>
</evidence>
<dbReference type="Gene3D" id="3.40.50.1820">
    <property type="entry name" value="alpha/beta hydrolase"/>
    <property type="match status" value="1"/>
</dbReference>
<dbReference type="InterPro" id="IPR029058">
    <property type="entry name" value="AB_hydrolase_fold"/>
</dbReference>
<reference evidence="3 4" key="1">
    <citation type="submission" date="2021-11" db="EMBL/GenBank/DDBJ databases">
        <authorList>
            <person name="Lee D.-H."/>
            <person name="Kim S.-B."/>
        </authorList>
    </citation>
    <scope>NUCLEOTIDE SEQUENCE [LARGE SCALE GENOMIC DNA]</scope>
    <source>
        <strain evidence="3 4">KCTC 52223</strain>
    </source>
</reference>
<keyword evidence="4" id="KW-1185">Reference proteome</keyword>
<sequence>MSAQDRALVPVTIDGAPVKLATITYKPAGSGPFPTLIFHHGSTGRGTDPAAFARPYNPTTMVQWFTDRGWAVILPSRRGRGGSEGLYDEGFSINRSLGYSCEETLALPGADRALRDIDAITPVLLAQPFVDRSRVAIGGQSRGGILTIAWTGRQPGVARAAINFVGGWMADACSTATSINQNLFRRGAPFPHPSIWLYGENDPFYRIAHSRANFAAFQSAGGRGTFHEYAPPAGLNGHQINSAPALWNAAMEAYLMERGLPGRPR</sequence>
<feature type="domain" description="Xaa-Pro dipeptidyl-peptidase-like" evidence="2">
    <location>
        <begin position="14"/>
        <end position="155"/>
    </location>
</feature>